<evidence type="ECO:0000256" key="5">
    <source>
        <dbReference type="ARBA" id="ARBA00021843"/>
    </source>
</evidence>
<feature type="domain" description="AB hydrolase-1" evidence="13">
    <location>
        <begin position="42"/>
        <end position="302"/>
    </location>
</feature>
<evidence type="ECO:0000256" key="7">
    <source>
        <dbReference type="ARBA" id="ARBA00022490"/>
    </source>
</evidence>
<proteinExistence type="inferred from homology"/>
<evidence type="ECO:0000313" key="14">
    <source>
        <dbReference type="EMBL" id="MBF8177912.1"/>
    </source>
</evidence>
<comment type="similarity">
    <text evidence="3 11 12">Belongs to the peptidase S33 family.</text>
</comment>
<dbReference type="InterPro" id="IPR029058">
    <property type="entry name" value="AB_hydrolase_fold"/>
</dbReference>
<dbReference type="SUPFAM" id="SSF53474">
    <property type="entry name" value="alpha/beta-Hydrolases"/>
    <property type="match status" value="1"/>
</dbReference>
<dbReference type="PIRSF" id="PIRSF006431">
    <property type="entry name" value="Pept_S33"/>
    <property type="match status" value="1"/>
</dbReference>
<dbReference type="EC" id="3.4.11.5" evidence="4 11"/>
<evidence type="ECO:0000256" key="4">
    <source>
        <dbReference type="ARBA" id="ARBA00012568"/>
    </source>
</evidence>
<dbReference type="PANTHER" id="PTHR43722">
    <property type="entry name" value="PROLINE IMINOPEPTIDASE"/>
    <property type="match status" value="1"/>
</dbReference>
<accession>A0ABS0ESS5</accession>
<comment type="subcellular location">
    <subcellularLocation>
        <location evidence="2 11">Cytoplasm</location>
    </subcellularLocation>
</comment>
<organism evidence="14 15">
    <name type="scientific">Herminiimonas contaminans</name>
    <dbReference type="NCBI Taxonomy" id="1111140"/>
    <lineage>
        <taxon>Bacteria</taxon>
        <taxon>Pseudomonadati</taxon>
        <taxon>Pseudomonadota</taxon>
        <taxon>Betaproteobacteria</taxon>
        <taxon>Burkholderiales</taxon>
        <taxon>Oxalobacteraceae</taxon>
        <taxon>Herminiimonas</taxon>
    </lineage>
</organism>
<reference evidence="14 15" key="1">
    <citation type="submission" date="2020-11" db="EMBL/GenBank/DDBJ databases">
        <title>WGS of Herminiimonas contaminans strain Marseille-Q4544 isolated from planarians Schmidtea mediterranea.</title>
        <authorList>
            <person name="Kangale L."/>
        </authorList>
    </citation>
    <scope>NUCLEOTIDE SEQUENCE [LARGE SCALE GENOMIC DNA]</scope>
    <source>
        <strain evidence="14 15">Marseille-Q4544</strain>
    </source>
</reference>
<dbReference type="RefSeq" id="WP_195875464.1">
    <property type="nucleotide sequence ID" value="NZ_JADOEL010000006.1"/>
</dbReference>
<dbReference type="InterPro" id="IPR005944">
    <property type="entry name" value="Pro_iminopeptidase"/>
</dbReference>
<evidence type="ECO:0000256" key="1">
    <source>
        <dbReference type="ARBA" id="ARBA00001585"/>
    </source>
</evidence>
<dbReference type="Gene3D" id="3.40.50.1820">
    <property type="entry name" value="alpha/beta hydrolase"/>
    <property type="match status" value="1"/>
</dbReference>
<sequence>MDASTSELPLFPPLQANRSGMLPVDDLHTLYWEECGNPRGVPVLFLHGGPGGGISPRHRQFFNPEYYRIVLFDQRGAGKSTPLGEYRDNTTQLLISDIEALRAMLGIEQWLVFGGSWGATLALAYGQAHPQNCLGFILRGIFLCTRAEIDWFMYGMRWFFPEAHAAFVAPIPLEERGDLLQAYKRRLFSDDAQVSLQAARDWSRYEGHCLFLKPQPEMQQVLEDDVVALGVGRLEAHYFLHHGFMEEDQLIRNLDRIRHLPAVIIQGRYDAVCPPVSAYRLHEAWPQARLQIIADAGHAALEPGTAAALVAATEQFRLQQGFT</sequence>
<evidence type="ECO:0000256" key="3">
    <source>
        <dbReference type="ARBA" id="ARBA00010088"/>
    </source>
</evidence>
<comment type="caution">
    <text evidence="14">The sequence shown here is derived from an EMBL/GenBank/DDBJ whole genome shotgun (WGS) entry which is preliminary data.</text>
</comment>
<dbReference type="PRINTS" id="PR00793">
    <property type="entry name" value="PROAMNOPTASE"/>
</dbReference>
<dbReference type="InterPro" id="IPR002410">
    <property type="entry name" value="Peptidase_S33"/>
</dbReference>
<evidence type="ECO:0000256" key="6">
    <source>
        <dbReference type="ARBA" id="ARBA00022438"/>
    </source>
</evidence>
<dbReference type="PANTHER" id="PTHR43722:SF1">
    <property type="entry name" value="PROLINE IMINOPEPTIDASE"/>
    <property type="match status" value="1"/>
</dbReference>
<dbReference type="InterPro" id="IPR000073">
    <property type="entry name" value="AB_hydrolase_1"/>
</dbReference>
<dbReference type="NCBIfam" id="TIGR01249">
    <property type="entry name" value="pro_imino_pep_1"/>
    <property type="match status" value="1"/>
</dbReference>
<evidence type="ECO:0000256" key="12">
    <source>
        <dbReference type="RuleBase" id="RU003421"/>
    </source>
</evidence>
<evidence type="ECO:0000259" key="13">
    <source>
        <dbReference type="Pfam" id="PF00561"/>
    </source>
</evidence>
<keyword evidence="15" id="KW-1185">Reference proteome</keyword>
<evidence type="ECO:0000256" key="10">
    <source>
        <dbReference type="ARBA" id="ARBA00029605"/>
    </source>
</evidence>
<keyword evidence="9 11" id="KW-0378">Hydrolase</keyword>
<evidence type="ECO:0000256" key="11">
    <source>
        <dbReference type="PIRNR" id="PIRNR006431"/>
    </source>
</evidence>
<gene>
    <name evidence="14" type="primary">pip</name>
    <name evidence="14" type="ORF">IXC47_09490</name>
</gene>
<keyword evidence="6 11" id="KW-0031">Aminopeptidase</keyword>
<name>A0ABS0ESS5_9BURK</name>
<dbReference type="Pfam" id="PF00561">
    <property type="entry name" value="Abhydrolase_1"/>
    <property type="match status" value="1"/>
</dbReference>
<evidence type="ECO:0000313" key="15">
    <source>
        <dbReference type="Proteomes" id="UP000657372"/>
    </source>
</evidence>
<dbReference type="GO" id="GO:0004177">
    <property type="term" value="F:aminopeptidase activity"/>
    <property type="evidence" value="ECO:0007669"/>
    <property type="project" value="UniProtKB-KW"/>
</dbReference>
<evidence type="ECO:0000256" key="8">
    <source>
        <dbReference type="ARBA" id="ARBA00022670"/>
    </source>
</evidence>
<dbReference type="Proteomes" id="UP000657372">
    <property type="component" value="Unassembled WGS sequence"/>
</dbReference>
<evidence type="ECO:0000256" key="9">
    <source>
        <dbReference type="ARBA" id="ARBA00022801"/>
    </source>
</evidence>
<protein>
    <recommendedName>
        <fullName evidence="5 11">Proline iminopeptidase</fullName>
        <shortName evidence="11">PIP</shortName>
        <ecNumber evidence="4 11">3.4.11.5</ecNumber>
    </recommendedName>
    <alternativeName>
        <fullName evidence="10 11">Prolyl aminopeptidase</fullName>
    </alternativeName>
</protein>
<evidence type="ECO:0000256" key="2">
    <source>
        <dbReference type="ARBA" id="ARBA00004496"/>
    </source>
</evidence>
<keyword evidence="7 11" id="KW-0963">Cytoplasm</keyword>
<keyword evidence="8 11" id="KW-0645">Protease</keyword>
<comment type="catalytic activity">
    <reaction evidence="1 11 12">
        <text>Release of N-terminal proline from a peptide.</text>
        <dbReference type="EC" id="3.4.11.5"/>
    </reaction>
</comment>
<dbReference type="EMBL" id="JADOEL010000006">
    <property type="protein sequence ID" value="MBF8177912.1"/>
    <property type="molecule type" value="Genomic_DNA"/>
</dbReference>